<evidence type="ECO:0000256" key="2">
    <source>
        <dbReference type="ARBA" id="ARBA00023125"/>
    </source>
</evidence>
<feature type="domain" description="HTH araC/xylS-type" evidence="4">
    <location>
        <begin position="173"/>
        <end position="269"/>
    </location>
</feature>
<evidence type="ECO:0000259" key="4">
    <source>
        <dbReference type="PROSITE" id="PS01124"/>
    </source>
</evidence>
<dbReference type="SUPFAM" id="SSF51215">
    <property type="entry name" value="Regulatory protein AraC"/>
    <property type="match status" value="1"/>
</dbReference>
<dbReference type="InterPro" id="IPR054015">
    <property type="entry name" value="ExsA-like_N"/>
</dbReference>
<name>A0ABR9W9U6_9BACT</name>
<keyword evidence="6" id="KW-1185">Reference proteome</keyword>
<accession>A0ABR9W9U6</accession>
<dbReference type="Gene3D" id="1.10.10.60">
    <property type="entry name" value="Homeodomain-like"/>
    <property type="match status" value="1"/>
</dbReference>
<protein>
    <submittedName>
        <fullName evidence="5">Helix-turn-helix transcriptional regulator</fullName>
    </submittedName>
</protein>
<keyword evidence="3" id="KW-0804">Transcription</keyword>
<dbReference type="EMBL" id="JACYGY010000001">
    <property type="protein sequence ID" value="MBE9461701.1"/>
    <property type="molecule type" value="Genomic_DNA"/>
</dbReference>
<comment type="caution">
    <text evidence="5">The sequence shown here is derived from an EMBL/GenBank/DDBJ whole genome shotgun (WGS) entry which is preliminary data.</text>
</comment>
<proteinExistence type="predicted"/>
<dbReference type="SMART" id="SM00342">
    <property type="entry name" value="HTH_ARAC"/>
    <property type="match status" value="1"/>
</dbReference>
<keyword evidence="1" id="KW-0805">Transcription regulation</keyword>
<dbReference type="Pfam" id="PF12833">
    <property type="entry name" value="HTH_18"/>
    <property type="match status" value="1"/>
</dbReference>
<dbReference type="Pfam" id="PF22200">
    <property type="entry name" value="ExsA_N"/>
    <property type="match status" value="1"/>
</dbReference>
<organism evidence="5 6">
    <name type="scientific">Dyadobacter subterraneus</name>
    <dbReference type="NCBI Taxonomy" id="2773304"/>
    <lineage>
        <taxon>Bacteria</taxon>
        <taxon>Pseudomonadati</taxon>
        <taxon>Bacteroidota</taxon>
        <taxon>Cytophagia</taxon>
        <taxon>Cytophagales</taxon>
        <taxon>Spirosomataceae</taxon>
        <taxon>Dyadobacter</taxon>
    </lineage>
</organism>
<dbReference type="InterPro" id="IPR018060">
    <property type="entry name" value="HTH_AraC"/>
</dbReference>
<sequence>MNASEKDKRFPHILYSCYSHKSGEGEQFIADHIFGFIISGESEMYLNGKNYLFKAGDFRFLRRNQLTKYVKLPPVGGEYKSISISMDQNTLRSISEENNVTVDKPYTGENALLLKPNRLFTNYMESLSPYLNGTTEISKGLTSLKVKEAILILLETNPELKNILFDFTEPGKIDLEAYMNEHYRFNVDLNRFAYLTGRSLAGFKRDFDKIFHISPNRWLQQKRLDDAYFLIKEKGLRSSDVYLEVGFKDFSHFSFAFKKAFGISPSRLA</sequence>
<gene>
    <name evidence="5" type="ORF">IEE83_07385</name>
</gene>
<dbReference type="PROSITE" id="PS01124">
    <property type="entry name" value="HTH_ARAC_FAMILY_2"/>
    <property type="match status" value="1"/>
</dbReference>
<evidence type="ECO:0000313" key="6">
    <source>
        <dbReference type="Proteomes" id="UP000634134"/>
    </source>
</evidence>
<dbReference type="Proteomes" id="UP000634134">
    <property type="component" value="Unassembled WGS sequence"/>
</dbReference>
<dbReference type="InterPro" id="IPR037923">
    <property type="entry name" value="HTH-like"/>
</dbReference>
<dbReference type="SUPFAM" id="SSF46689">
    <property type="entry name" value="Homeodomain-like"/>
    <property type="match status" value="1"/>
</dbReference>
<dbReference type="PANTHER" id="PTHR43280">
    <property type="entry name" value="ARAC-FAMILY TRANSCRIPTIONAL REGULATOR"/>
    <property type="match status" value="1"/>
</dbReference>
<keyword evidence="2" id="KW-0238">DNA-binding</keyword>
<evidence type="ECO:0000256" key="1">
    <source>
        <dbReference type="ARBA" id="ARBA00023015"/>
    </source>
</evidence>
<evidence type="ECO:0000313" key="5">
    <source>
        <dbReference type="EMBL" id="MBE9461701.1"/>
    </source>
</evidence>
<evidence type="ECO:0000256" key="3">
    <source>
        <dbReference type="ARBA" id="ARBA00023163"/>
    </source>
</evidence>
<reference evidence="6" key="1">
    <citation type="submission" date="2023-07" db="EMBL/GenBank/DDBJ databases">
        <title>Dyadobacter sp. nov 'subterranea' isolated from contaminted grondwater.</title>
        <authorList>
            <person name="Szabo I."/>
            <person name="Al-Omari J."/>
            <person name="Szerdahelyi S.G."/>
            <person name="Rado J."/>
        </authorList>
    </citation>
    <scope>NUCLEOTIDE SEQUENCE [LARGE SCALE GENOMIC DNA]</scope>
    <source>
        <strain evidence="6">UP-52</strain>
    </source>
</reference>
<dbReference type="PANTHER" id="PTHR43280:SF28">
    <property type="entry name" value="HTH-TYPE TRANSCRIPTIONAL ACTIVATOR RHAS"/>
    <property type="match status" value="1"/>
</dbReference>
<dbReference type="InterPro" id="IPR009057">
    <property type="entry name" value="Homeodomain-like_sf"/>
</dbReference>